<keyword evidence="2" id="KW-1185">Reference proteome</keyword>
<dbReference type="SUPFAM" id="SSF51197">
    <property type="entry name" value="Clavaminate synthase-like"/>
    <property type="match status" value="1"/>
</dbReference>
<dbReference type="Gene3D" id="2.60.120.330">
    <property type="entry name" value="B-lactam Antibiotic, Isopenicillin N Synthase, Chain"/>
    <property type="match status" value="1"/>
</dbReference>
<evidence type="ECO:0000313" key="1">
    <source>
        <dbReference type="EMBL" id="KAK9118455.1"/>
    </source>
</evidence>
<evidence type="ECO:0000313" key="2">
    <source>
        <dbReference type="Proteomes" id="UP001419268"/>
    </source>
</evidence>
<organism evidence="1 2">
    <name type="scientific">Stephania cephalantha</name>
    <dbReference type="NCBI Taxonomy" id="152367"/>
    <lineage>
        <taxon>Eukaryota</taxon>
        <taxon>Viridiplantae</taxon>
        <taxon>Streptophyta</taxon>
        <taxon>Embryophyta</taxon>
        <taxon>Tracheophyta</taxon>
        <taxon>Spermatophyta</taxon>
        <taxon>Magnoliopsida</taxon>
        <taxon>Ranunculales</taxon>
        <taxon>Menispermaceae</taxon>
        <taxon>Menispermoideae</taxon>
        <taxon>Cissampelideae</taxon>
        <taxon>Stephania</taxon>
    </lineage>
</organism>
<dbReference type="AlphaFoldDB" id="A0AAP0INP5"/>
<gene>
    <name evidence="1" type="ORF">Scep_016548</name>
</gene>
<accession>A0AAP0INP5</accession>
<protein>
    <submittedName>
        <fullName evidence="1">Uncharacterized protein</fullName>
    </submittedName>
</protein>
<proteinExistence type="predicted"/>
<dbReference type="InterPro" id="IPR027443">
    <property type="entry name" value="IPNS-like_sf"/>
</dbReference>
<sequence>MEQALMDKLGISFVPAPPRYVPADNSETNKDLDDRVDFLRWALVANVAAWSNKFGLKPRGTFATGSGNGIRDPITKLDTPSLKKLATTRLALLIPSLTLDSDGKHRISDGFPLIPYFILVLNKTYQNANYPVPRLSRYSRRVPALVSTPTTVQTDAVSDYVEVKGLRHGMLELLAEEAGMKQRNALSRLMMVTSDGRFRNVKHQVMTNGLRPRLSMIYFTAPSLQEKNMSNEGIDKRMTGEHVQRVHVE</sequence>
<comment type="caution">
    <text evidence="1">The sequence shown here is derived from an EMBL/GenBank/DDBJ whole genome shotgun (WGS) entry which is preliminary data.</text>
</comment>
<dbReference type="EMBL" id="JBBNAG010000007">
    <property type="protein sequence ID" value="KAK9118455.1"/>
    <property type="molecule type" value="Genomic_DNA"/>
</dbReference>
<reference evidence="1 2" key="1">
    <citation type="submission" date="2024-01" db="EMBL/GenBank/DDBJ databases">
        <title>Genome assemblies of Stephania.</title>
        <authorList>
            <person name="Yang L."/>
        </authorList>
    </citation>
    <scope>NUCLEOTIDE SEQUENCE [LARGE SCALE GENOMIC DNA]</scope>
    <source>
        <strain evidence="1">JXDWG</strain>
        <tissue evidence="1">Leaf</tissue>
    </source>
</reference>
<name>A0AAP0INP5_9MAGN</name>
<dbReference type="Proteomes" id="UP001419268">
    <property type="component" value="Unassembled WGS sequence"/>
</dbReference>